<feature type="region of interest" description="Disordered" evidence="1">
    <location>
        <begin position="308"/>
        <end position="344"/>
    </location>
</feature>
<protein>
    <submittedName>
        <fullName evidence="2">Uncharacterized protein</fullName>
    </submittedName>
</protein>
<keyword evidence="3" id="KW-1185">Reference proteome</keyword>
<dbReference type="AlphaFoldDB" id="A0AAV9DBU1"/>
<gene>
    <name evidence="2" type="ORF">QJS10_CPB14g01680</name>
</gene>
<dbReference type="PANTHER" id="PTHR33356">
    <property type="entry name" value="TIP41-LIKE PROTEIN"/>
    <property type="match status" value="1"/>
</dbReference>
<evidence type="ECO:0000313" key="2">
    <source>
        <dbReference type="EMBL" id="KAK1297813.1"/>
    </source>
</evidence>
<feature type="region of interest" description="Disordered" evidence="1">
    <location>
        <begin position="96"/>
        <end position="127"/>
    </location>
</feature>
<reference evidence="2" key="1">
    <citation type="journal article" date="2023" name="Nat. Commun.">
        <title>Diploid and tetraploid genomes of Acorus and the evolution of monocots.</title>
        <authorList>
            <person name="Ma L."/>
            <person name="Liu K.W."/>
            <person name="Li Z."/>
            <person name="Hsiao Y.Y."/>
            <person name="Qi Y."/>
            <person name="Fu T."/>
            <person name="Tang G.D."/>
            <person name="Zhang D."/>
            <person name="Sun W.H."/>
            <person name="Liu D.K."/>
            <person name="Li Y."/>
            <person name="Chen G.Z."/>
            <person name="Liu X.D."/>
            <person name="Liao X.Y."/>
            <person name="Jiang Y.T."/>
            <person name="Yu X."/>
            <person name="Hao Y."/>
            <person name="Huang J."/>
            <person name="Zhao X.W."/>
            <person name="Ke S."/>
            <person name="Chen Y.Y."/>
            <person name="Wu W.L."/>
            <person name="Hsu J.L."/>
            <person name="Lin Y.F."/>
            <person name="Huang M.D."/>
            <person name="Li C.Y."/>
            <person name="Huang L."/>
            <person name="Wang Z.W."/>
            <person name="Zhao X."/>
            <person name="Zhong W.Y."/>
            <person name="Peng D.H."/>
            <person name="Ahmad S."/>
            <person name="Lan S."/>
            <person name="Zhang J.S."/>
            <person name="Tsai W.C."/>
            <person name="Van de Peer Y."/>
            <person name="Liu Z.J."/>
        </authorList>
    </citation>
    <scope>NUCLEOTIDE SEQUENCE</scope>
    <source>
        <strain evidence="2">CP</strain>
    </source>
</reference>
<feature type="compositionally biased region" description="Polar residues" evidence="1">
    <location>
        <begin position="315"/>
        <end position="344"/>
    </location>
</feature>
<comment type="caution">
    <text evidence="2">The sequence shown here is derived from an EMBL/GenBank/DDBJ whole genome shotgun (WGS) entry which is preliminary data.</text>
</comment>
<dbReference type="PANTHER" id="PTHR33356:SF5">
    <property type="entry name" value="TIP41-LIKE PROTEIN"/>
    <property type="match status" value="1"/>
</dbReference>
<feature type="region of interest" description="Disordered" evidence="1">
    <location>
        <begin position="258"/>
        <end position="284"/>
    </location>
</feature>
<feature type="compositionally biased region" description="Low complexity" evidence="1">
    <location>
        <begin position="111"/>
        <end position="120"/>
    </location>
</feature>
<dbReference type="Proteomes" id="UP001180020">
    <property type="component" value="Unassembled WGS sequence"/>
</dbReference>
<dbReference type="EMBL" id="JAUJYO010000014">
    <property type="protein sequence ID" value="KAK1297813.1"/>
    <property type="molecule type" value="Genomic_DNA"/>
</dbReference>
<sequence>MAEDLDDGEFWLPSEFLADDAFMEKDLSARGSPLVDEKDLSCFPCEFPYDSAVSSPVESVTETESDEEDLVAGLARQMGSSAFAFENPKTRVMAGSPQSTLCSFGGRSRASSNGPSLVSSPPSPLESKNGDAWDLLYEAAGQVVRLRMNEESAMVNQQVHCRSLLCPPRNPSPPPPPPPPPVKTANLGLHLDQAFARRQLQAQQVISSAEETTASQATAELERMGEAAREGNPTRCAADADPTEGWRLRRLRRRTRWRSSPRSVQLRLASSQRTRASPGPARFGHASRISSRVWLTKGVRRDRRVLAPASRVTGRASQKTRSYTGKKSIAQQEKSQATTTTDQP</sequence>
<evidence type="ECO:0000256" key="1">
    <source>
        <dbReference type="SAM" id="MobiDB-lite"/>
    </source>
</evidence>
<accession>A0AAV9DBU1</accession>
<reference evidence="2" key="2">
    <citation type="submission" date="2023-06" db="EMBL/GenBank/DDBJ databases">
        <authorList>
            <person name="Ma L."/>
            <person name="Liu K.-W."/>
            <person name="Li Z."/>
            <person name="Hsiao Y.-Y."/>
            <person name="Qi Y."/>
            <person name="Fu T."/>
            <person name="Tang G."/>
            <person name="Zhang D."/>
            <person name="Sun W.-H."/>
            <person name="Liu D.-K."/>
            <person name="Li Y."/>
            <person name="Chen G.-Z."/>
            <person name="Liu X.-D."/>
            <person name="Liao X.-Y."/>
            <person name="Jiang Y.-T."/>
            <person name="Yu X."/>
            <person name="Hao Y."/>
            <person name="Huang J."/>
            <person name="Zhao X.-W."/>
            <person name="Ke S."/>
            <person name="Chen Y.-Y."/>
            <person name="Wu W.-L."/>
            <person name="Hsu J.-L."/>
            <person name="Lin Y.-F."/>
            <person name="Huang M.-D."/>
            <person name="Li C.-Y."/>
            <person name="Huang L."/>
            <person name="Wang Z.-W."/>
            <person name="Zhao X."/>
            <person name="Zhong W.-Y."/>
            <person name="Peng D.-H."/>
            <person name="Ahmad S."/>
            <person name="Lan S."/>
            <person name="Zhang J.-S."/>
            <person name="Tsai W.-C."/>
            <person name="Van De Peer Y."/>
            <person name="Liu Z.-J."/>
        </authorList>
    </citation>
    <scope>NUCLEOTIDE SEQUENCE</scope>
    <source>
        <strain evidence="2">CP</strain>
        <tissue evidence="2">Leaves</tissue>
    </source>
</reference>
<proteinExistence type="predicted"/>
<organism evidence="2 3">
    <name type="scientific">Acorus calamus</name>
    <name type="common">Sweet flag</name>
    <dbReference type="NCBI Taxonomy" id="4465"/>
    <lineage>
        <taxon>Eukaryota</taxon>
        <taxon>Viridiplantae</taxon>
        <taxon>Streptophyta</taxon>
        <taxon>Embryophyta</taxon>
        <taxon>Tracheophyta</taxon>
        <taxon>Spermatophyta</taxon>
        <taxon>Magnoliopsida</taxon>
        <taxon>Liliopsida</taxon>
        <taxon>Acoraceae</taxon>
        <taxon>Acorus</taxon>
    </lineage>
</organism>
<evidence type="ECO:0000313" key="3">
    <source>
        <dbReference type="Proteomes" id="UP001180020"/>
    </source>
</evidence>
<name>A0AAV9DBU1_ACOCL</name>